<name>A0A091BH32_9GAMM</name>
<dbReference type="SUPFAM" id="SSF64383">
    <property type="entry name" value="Cell-division protein ZipA, C-terminal domain"/>
    <property type="match status" value="1"/>
</dbReference>
<sequence>MESGMFEGMSETAMLRIMIGAAGLVLIAAIWFASRRKPAQGRRHGSSSKTAELPNRRQEPTLREILEADAGSGDPAAAGIEQTELEMLEATLAGEPVPDRKPAPAPLPGARPHDNFDKVVTLLLAARAGQMLHGPDLVVAAEKAGLIYGHMNIFHRLVDNHPEQGPVFSVANLVKPGSFDMANIQELRTPGISFFMALPGPLPALDAWEAMLPTAQRMAELLDAVLLDDERNALGRQRIAHIREELRHYDRKQQKWDLRTTR</sequence>
<keyword evidence="2 8" id="KW-0997">Cell inner membrane</keyword>
<comment type="similarity">
    <text evidence="8 9">Belongs to the ZipA family.</text>
</comment>
<dbReference type="EMBL" id="AWXU01000014">
    <property type="protein sequence ID" value="KFN50852.1"/>
    <property type="molecule type" value="Genomic_DNA"/>
</dbReference>
<feature type="transmembrane region" description="Helical" evidence="8">
    <location>
        <begin position="13"/>
        <end position="33"/>
    </location>
</feature>
<proteinExistence type="inferred from homology"/>
<evidence type="ECO:0000259" key="11">
    <source>
        <dbReference type="SMART" id="SM00771"/>
    </source>
</evidence>
<keyword evidence="7 8" id="KW-0131">Cell cycle</keyword>
<organism evidence="12 13">
    <name type="scientific">Arenimonas composti TR7-09 = DSM 18010</name>
    <dbReference type="NCBI Taxonomy" id="1121013"/>
    <lineage>
        <taxon>Bacteria</taxon>
        <taxon>Pseudomonadati</taxon>
        <taxon>Pseudomonadota</taxon>
        <taxon>Gammaproteobacteria</taxon>
        <taxon>Lysobacterales</taxon>
        <taxon>Lysobacteraceae</taxon>
        <taxon>Arenimonas</taxon>
    </lineage>
</organism>
<dbReference type="AlphaFoldDB" id="A0A091BH32"/>
<dbReference type="Pfam" id="PF04354">
    <property type="entry name" value="ZipA_C"/>
    <property type="match status" value="1"/>
</dbReference>
<dbReference type="HAMAP" id="MF_00509">
    <property type="entry name" value="ZipA"/>
    <property type="match status" value="1"/>
</dbReference>
<feature type="region of interest" description="Disordered" evidence="10">
    <location>
        <begin position="38"/>
        <end position="59"/>
    </location>
</feature>
<evidence type="ECO:0000256" key="5">
    <source>
        <dbReference type="ARBA" id="ARBA00022989"/>
    </source>
</evidence>
<comment type="subcellular location">
    <subcellularLocation>
        <location evidence="8">Cell inner membrane</location>
        <topology evidence="8">Single-pass type I membrane protein</topology>
    </subcellularLocation>
    <text evidence="8">Localizes to the Z ring in an FtsZ-dependent manner.</text>
</comment>
<keyword evidence="1 8" id="KW-1003">Cell membrane</keyword>
<dbReference type="InterPro" id="IPR036765">
    <property type="entry name" value="ZipA_FtsZ-bd_C_sf"/>
</dbReference>
<dbReference type="PANTHER" id="PTHR38685">
    <property type="entry name" value="CELL DIVISION PROTEIN ZIPA"/>
    <property type="match status" value="1"/>
</dbReference>
<protein>
    <recommendedName>
        <fullName evidence="8 9">Cell division protein ZipA</fullName>
    </recommendedName>
</protein>
<dbReference type="SMART" id="SM00771">
    <property type="entry name" value="ZipA_C"/>
    <property type="match status" value="1"/>
</dbReference>
<feature type="domain" description="ZipA C-terminal FtsZ-binding" evidence="11">
    <location>
        <begin position="116"/>
        <end position="246"/>
    </location>
</feature>
<evidence type="ECO:0000256" key="1">
    <source>
        <dbReference type="ARBA" id="ARBA00022475"/>
    </source>
</evidence>
<evidence type="ECO:0000256" key="6">
    <source>
        <dbReference type="ARBA" id="ARBA00023136"/>
    </source>
</evidence>
<dbReference type="GO" id="GO:0005886">
    <property type="term" value="C:plasma membrane"/>
    <property type="evidence" value="ECO:0007669"/>
    <property type="project" value="UniProtKB-SubCell"/>
</dbReference>
<evidence type="ECO:0000256" key="9">
    <source>
        <dbReference type="RuleBase" id="RU003612"/>
    </source>
</evidence>
<reference evidence="12 13" key="1">
    <citation type="submission" date="2013-09" db="EMBL/GenBank/DDBJ databases">
        <title>Genome sequencing of Arenimonas composti.</title>
        <authorList>
            <person name="Chen F."/>
            <person name="Wang G."/>
        </authorList>
    </citation>
    <scope>NUCLEOTIDE SEQUENCE [LARGE SCALE GENOMIC DNA]</scope>
    <source>
        <strain evidence="12 13">TR7-09</strain>
    </source>
</reference>
<accession>A0A091BH32</accession>
<dbReference type="NCBIfam" id="TIGR02205">
    <property type="entry name" value="septum_zipA"/>
    <property type="match status" value="1"/>
</dbReference>
<dbReference type="InterPro" id="IPR011919">
    <property type="entry name" value="Cell_div_ZipA"/>
</dbReference>
<dbReference type="Gene3D" id="3.30.1400.10">
    <property type="entry name" value="ZipA, C-terminal FtsZ-binding domain"/>
    <property type="match status" value="1"/>
</dbReference>
<comment type="caution">
    <text evidence="12">The sequence shown here is derived from an EMBL/GenBank/DDBJ whole genome shotgun (WGS) entry which is preliminary data.</text>
</comment>
<dbReference type="STRING" id="1121013.GCA_000426365_00254"/>
<evidence type="ECO:0000256" key="7">
    <source>
        <dbReference type="ARBA" id="ARBA00023306"/>
    </source>
</evidence>
<keyword evidence="4 8" id="KW-0812">Transmembrane</keyword>
<keyword evidence="13" id="KW-1185">Reference proteome</keyword>
<keyword evidence="3 8" id="KW-0132">Cell division</keyword>
<evidence type="ECO:0000313" key="13">
    <source>
        <dbReference type="Proteomes" id="UP000029391"/>
    </source>
</evidence>
<evidence type="ECO:0000256" key="3">
    <source>
        <dbReference type="ARBA" id="ARBA00022618"/>
    </source>
</evidence>
<evidence type="ECO:0000313" key="12">
    <source>
        <dbReference type="EMBL" id="KFN50852.1"/>
    </source>
</evidence>
<dbReference type="GO" id="GO:0043093">
    <property type="term" value="P:FtsZ-dependent cytokinesis"/>
    <property type="evidence" value="ECO:0007669"/>
    <property type="project" value="UniProtKB-UniRule"/>
</dbReference>
<comment type="function">
    <text evidence="8 9">Essential cell division protein that stabilizes the FtsZ protofilaments by cross-linking them and that serves as a cytoplasmic membrane anchor for the Z ring. Also required for the recruitment to the septal ring of downstream cell division proteins.</text>
</comment>
<keyword evidence="5 8" id="KW-1133">Transmembrane helix</keyword>
<keyword evidence="6 8" id="KW-0472">Membrane</keyword>
<dbReference type="eggNOG" id="COG3115">
    <property type="taxonomic scope" value="Bacteria"/>
</dbReference>
<evidence type="ECO:0000256" key="4">
    <source>
        <dbReference type="ARBA" id="ARBA00022692"/>
    </source>
</evidence>
<dbReference type="GO" id="GO:0032153">
    <property type="term" value="C:cell division site"/>
    <property type="evidence" value="ECO:0007669"/>
    <property type="project" value="UniProtKB-UniRule"/>
</dbReference>
<gene>
    <name evidence="8" type="primary">zipA</name>
    <name evidence="12" type="ORF">P873_00460</name>
</gene>
<dbReference type="GO" id="GO:0000917">
    <property type="term" value="P:division septum assembly"/>
    <property type="evidence" value="ECO:0007669"/>
    <property type="project" value="TreeGrafter"/>
</dbReference>
<dbReference type="PANTHER" id="PTHR38685:SF1">
    <property type="entry name" value="CELL DIVISION PROTEIN ZIPA"/>
    <property type="match status" value="1"/>
</dbReference>
<comment type="subunit">
    <text evidence="8">Interacts with FtsZ via their C-terminal domains.</text>
</comment>
<evidence type="ECO:0000256" key="10">
    <source>
        <dbReference type="SAM" id="MobiDB-lite"/>
    </source>
</evidence>
<evidence type="ECO:0000256" key="2">
    <source>
        <dbReference type="ARBA" id="ARBA00022519"/>
    </source>
</evidence>
<dbReference type="Proteomes" id="UP000029391">
    <property type="component" value="Unassembled WGS sequence"/>
</dbReference>
<dbReference type="InterPro" id="IPR007449">
    <property type="entry name" value="ZipA_FtsZ-bd_C"/>
</dbReference>
<evidence type="ECO:0000256" key="8">
    <source>
        <dbReference type="HAMAP-Rule" id="MF_00509"/>
    </source>
</evidence>